<evidence type="ECO:0000313" key="4">
    <source>
        <dbReference type="Proteomes" id="UP000054736"/>
    </source>
</evidence>
<sequence length="504" mass="56922">MADKFTDNLLTQFQLSMLKDFQKLQAEGKSINEISKFIREKFEFNLRYNQDSSLYGLPDGEWQKAKAVLDTFLVAVLPKEEASSPQLFFPPIMFTLIQIKEFKSNEDYCYCSTLDAIFYWSLLDSLTYHHHLHGVGAIAVGGVHDHSAGDALNNVNDKDKANLWAFLLLLLLCTVAIILTLIALAYLFVEFFDSMERLWHNEGLWQAMISMLSAVAFGAASGWLTAAFLAAPITALAVAAGANPVGMVILGVICLTLIGAGAGCFITNTLQTKLLTIRNSDALDPTDSRFTLTKAEEANLIEQNLDPIKVKCAIAALRQKLGKGDMPYYITRLFNSDKQEILDQVRDLRRGKLAKIEIEVGGVQMNFDLRPLSKEQYQASNHDHYNSSEDTREEDIEPSDDVPPPYFVPYSGHHYYPQQPQQFYSQQQHSGQQQFYPQQQHGGQQQFYPQQQHDGHQQFYSSTQQQVPFQQPPYPGFNPYIPQGCYPYQPGGQQPIYQNPNNFG</sequence>
<dbReference type="Proteomes" id="UP000054736">
    <property type="component" value="Unassembled WGS sequence"/>
</dbReference>
<dbReference type="PATRIC" id="fig|1212489.4.peg.2476"/>
<feature type="compositionally biased region" description="Acidic residues" evidence="1">
    <location>
        <begin position="391"/>
        <end position="400"/>
    </location>
</feature>
<feature type="region of interest" description="Disordered" evidence="1">
    <location>
        <begin position="378"/>
        <end position="411"/>
    </location>
</feature>
<evidence type="ECO:0000256" key="2">
    <source>
        <dbReference type="SAM" id="Phobius"/>
    </source>
</evidence>
<feature type="compositionally biased region" description="Basic and acidic residues" evidence="1">
    <location>
        <begin position="381"/>
        <end position="390"/>
    </location>
</feature>
<keyword evidence="4" id="KW-1185">Reference proteome</keyword>
<proteinExistence type="predicted"/>
<dbReference type="OrthoDB" id="5654191at2"/>
<organism evidence="3 4">
    <name type="scientific">Legionella drozanskii LLAP-1</name>
    <dbReference type="NCBI Taxonomy" id="1212489"/>
    <lineage>
        <taxon>Bacteria</taxon>
        <taxon>Pseudomonadati</taxon>
        <taxon>Pseudomonadota</taxon>
        <taxon>Gammaproteobacteria</taxon>
        <taxon>Legionellales</taxon>
        <taxon>Legionellaceae</taxon>
        <taxon>Legionella</taxon>
    </lineage>
</organism>
<dbReference type="AlphaFoldDB" id="A0A0W0SSS8"/>
<protein>
    <submittedName>
        <fullName evidence="3">Uncharacterized protein</fullName>
    </submittedName>
</protein>
<evidence type="ECO:0000256" key="1">
    <source>
        <dbReference type="SAM" id="MobiDB-lite"/>
    </source>
</evidence>
<dbReference type="RefSeq" id="WP_058496608.1">
    <property type="nucleotide sequence ID" value="NZ_CAAAIU010000001.1"/>
</dbReference>
<reference evidence="3 4" key="1">
    <citation type="submission" date="2015-11" db="EMBL/GenBank/DDBJ databases">
        <title>Genomic analysis of 38 Legionella species identifies large and diverse effector repertoires.</title>
        <authorList>
            <person name="Burstein D."/>
            <person name="Amaro F."/>
            <person name="Zusman T."/>
            <person name="Lifshitz Z."/>
            <person name="Cohen O."/>
            <person name="Gilbert J.A."/>
            <person name="Pupko T."/>
            <person name="Shuman H.A."/>
            <person name="Segal G."/>
        </authorList>
    </citation>
    <scope>NUCLEOTIDE SEQUENCE [LARGE SCALE GENOMIC DNA]</scope>
    <source>
        <strain evidence="3 4">ATCC 700990</strain>
    </source>
</reference>
<feature type="transmembrane region" description="Helical" evidence="2">
    <location>
        <begin position="209"/>
        <end position="242"/>
    </location>
</feature>
<keyword evidence="2" id="KW-1133">Transmembrane helix</keyword>
<keyword evidence="2" id="KW-0472">Membrane</keyword>
<comment type="caution">
    <text evidence="3">The sequence shown here is derived from an EMBL/GenBank/DDBJ whole genome shotgun (WGS) entry which is preliminary data.</text>
</comment>
<dbReference type="STRING" id="1212489.Ldro_2346"/>
<accession>A0A0W0SSS8</accession>
<dbReference type="EMBL" id="LNXY01000027">
    <property type="protein sequence ID" value="KTC86021.1"/>
    <property type="molecule type" value="Genomic_DNA"/>
</dbReference>
<evidence type="ECO:0000313" key="3">
    <source>
        <dbReference type="EMBL" id="KTC86021.1"/>
    </source>
</evidence>
<feature type="transmembrane region" description="Helical" evidence="2">
    <location>
        <begin position="163"/>
        <end position="189"/>
    </location>
</feature>
<gene>
    <name evidence="3" type="ORF">Ldro_2346</name>
</gene>
<name>A0A0W0SSS8_9GAMM</name>
<feature type="region of interest" description="Disordered" evidence="1">
    <location>
        <begin position="424"/>
        <end position="459"/>
    </location>
</feature>
<feature type="transmembrane region" description="Helical" evidence="2">
    <location>
        <begin position="248"/>
        <end position="270"/>
    </location>
</feature>
<keyword evidence="2" id="KW-0812">Transmembrane</keyword>